<accession>A0A1I5P469</accession>
<dbReference type="EMBL" id="FOXB01000013">
    <property type="protein sequence ID" value="SFP28845.1"/>
    <property type="molecule type" value="Genomic_DNA"/>
</dbReference>
<keyword evidence="2 6" id="KW-0732">Signal</keyword>
<evidence type="ECO:0000256" key="3">
    <source>
        <dbReference type="ARBA" id="ARBA00023136"/>
    </source>
</evidence>
<evidence type="ECO:0000256" key="5">
    <source>
        <dbReference type="ARBA" id="ARBA00023288"/>
    </source>
</evidence>
<gene>
    <name evidence="7" type="ORF">SAMN05216234_11345</name>
</gene>
<dbReference type="Proteomes" id="UP000199227">
    <property type="component" value="Unassembled WGS sequence"/>
</dbReference>
<protein>
    <submittedName>
        <fullName evidence="7">TraT complement resistance protein</fullName>
    </submittedName>
</protein>
<reference evidence="7 8" key="1">
    <citation type="submission" date="2016-10" db="EMBL/GenBank/DDBJ databases">
        <authorList>
            <person name="de Groot N.N."/>
        </authorList>
    </citation>
    <scope>NUCLEOTIDE SEQUENCE [LARGE SCALE GENOMIC DNA]</scope>
    <source>
        <strain evidence="7 8">EP1-55-1</strain>
    </source>
</reference>
<keyword evidence="3" id="KW-0472">Membrane</keyword>
<evidence type="ECO:0000256" key="6">
    <source>
        <dbReference type="SAM" id="SignalP"/>
    </source>
</evidence>
<dbReference type="RefSeq" id="WP_177202002.1">
    <property type="nucleotide sequence ID" value="NZ_FOXB01000013.1"/>
</dbReference>
<keyword evidence="4" id="KW-0564">Palmitate</keyword>
<dbReference type="PROSITE" id="PS51257">
    <property type="entry name" value="PROKAR_LIPOPROTEIN"/>
    <property type="match status" value="1"/>
</dbReference>
<dbReference type="AlphaFoldDB" id="A0A1I5P469"/>
<dbReference type="InterPro" id="IPR008874">
    <property type="entry name" value="TraT_complement-R"/>
</dbReference>
<evidence type="ECO:0000256" key="2">
    <source>
        <dbReference type="ARBA" id="ARBA00022729"/>
    </source>
</evidence>
<organism evidence="7 8">
    <name type="scientific">Hydrogenimonas thermophila</name>
    <dbReference type="NCBI Taxonomy" id="223786"/>
    <lineage>
        <taxon>Bacteria</taxon>
        <taxon>Pseudomonadati</taxon>
        <taxon>Campylobacterota</taxon>
        <taxon>Epsilonproteobacteria</taxon>
        <taxon>Campylobacterales</taxon>
        <taxon>Hydrogenimonadaceae</taxon>
        <taxon>Hydrogenimonas</taxon>
    </lineage>
</organism>
<dbReference type="GO" id="GO:0009279">
    <property type="term" value="C:cell outer membrane"/>
    <property type="evidence" value="ECO:0007669"/>
    <property type="project" value="UniProtKB-SubCell"/>
</dbReference>
<comment type="subcellular location">
    <subcellularLocation>
        <location evidence="1">Cell outer membrane</location>
        <topology evidence="1">Lipid-anchor</topology>
    </subcellularLocation>
</comment>
<evidence type="ECO:0000256" key="1">
    <source>
        <dbReference type="ARBA" id="ARBA00004459"/>
    </source>
</evidence>
<dbReference type="STRING" id="223786.SAMN05216234_11345"/>
<feature type="signal peptide" evidence="6">
    <location>
        <begin position="1"/>
        <end position="22"/>
    </location>
</feature>
<proteinExistence type="predicted"/>
<feature type="chain" id="PRO_5011762532" evidence="6">
    <location>
        <begin position="23"/>
        <end position="101"/>
    </location>
</feature>
<evidence type="ECO:0000313" key="8">
    <source>
        <dbReference type="Proteomes" id="UP000199227"/>
    </source>
</evidence>
<keyword evidence="8" id="KW-1185">Reference proteome</keyword>
<name>A0A1I5P469_9BACT</name>
<evidence type="ECO:0000256" key="4">
    <source>
        <dbReference type="ARBA" id="ARBA00023139"/>
    </source>
</evidence>
<dbReference type="Pfam" id="PF05818">
    <property type="entry name" value="TraT"/>
    <property type="match status" value="1"/>
</dbReference>
<keyword evidence="5" id="KW-0449">Lipoprotein</keyword>
<evidence type="ECO:0000313" key="7">
    <source>
        <dbReference type="EMBL" id="SFP28845.1"/>
    </source>
</evidence>
<sequence length="101" mass="11189">MYKKIAVSLACASILFTGCATTEIQTKAKMTRTIFLDPVAKSQRTVFVAIRNTSGNDLELEDKIISGLKKKGYRVVDDPANAKYILMANVLFADQPNPMKF</sequence>